<organism evidence="1 2">
    <name type="scientific">Occultella gossypii</name>
    <dbReference type="NCBI Taxonomy" id="2800820"/>
    <lineage>
        <taxon>Bacteria</taxon>
        <taxon>Bacillati</taxon>
        <taxon>Actinomycetota</taxon>
        <taxon>Actinomycetes</taxon>
        <taxon>Micrococcales</taxon>
        <taxon>Ruaniaceae</taxon>
        <taxon>Occultella</taxon>
    </lineage>
</organism>
<reference evidence="1 2" key="1">
    <citation type="submission" date="2021-04" db="EMBL/GenBank/DDBJ databases">
        <title>Ruania sp. nov., isolated from sandy soil of mangrove forest.</title>
        <authorList>
            <person name="Ge X."/>
            <person name="Huang R."/>
            <person name="Liu W."/>
        </authorList>
    </citation>
    <scope>NUCLEOTIDE SEQUENCE [LARGE SCALE GENOMIC DNA]</scope>
    <source>
        <strain evidence="1 2">N2-46</strain>
    </source>
</reference>
<gene>
    <name evidence="1" type="ORF">KCQ71_13985</name>
</gene>
<evidence type="ECO:0000313" key="1">
    <source>
        <dbReference type="EMBL" id="MBZ2197271.1"/>
    </source>
</evidence>
<dbReference type="RefSeq" id="WP_223406911.1">
    <property type="nucleotide sequence ID" value="NZ_JAGSHT010000013.1"/>
</dbReference>
<proteinExistence type="predicted"/>
<protein>
    <recommendedName>
        <fullName evidence="3">Phage gp6-like head-tail connector protein</fullName>
    </recommendedName>
</protein>
<keyword evidence="2" id="KW-1185">Reference proteome</keyword>
<evidence type="ECO:0000313" key="2">
    <source>
        <dbReference type="Proteomes" id="UP000826651"/>
    </source>
</evidence>
<comment type="caution">
    <text evidence="1">The sequence shown here is derived from an EMBL/GenBank/DDBJ whole genome shotgun (WGS) entry which is preliminary data.</text>
</comment>
<name>A0ABS7SA92_9MICO</name>
<evidence type="ECO:0008006" key="3">
    <source>
        <dbReference type="Google" id="ProtNLM"/>
    </source>
</evidence>
<accession>A0ABS7SA92</accession>
<dbReference type="Proteomes" id="UP000826651">
    <property type="component" value="Unassembled WGS sequence"/>
</dbReference>
<sequence>MAVTVAQLLARVGAEASETAEASRILLLTEQMVGDYITEHTPDPDTPLVIPPVVLDEAVFRCAVDLWNKTQAPNGVLMTTFDDGGDGSAVALRVSSDPLHAARVFLAPYVPPLGFA</sequence>
<dbReference type="EMBL" id="JAGSHT010000013">
    <property type="protein sequence ID" value="MBZ2197271.1"/>
    <property type="molecule type" value="Genomic_DNA"/>
</dbReference>